<gene>
    <name evidence="7" type="primary">LOC105061004</name>
</gene>
<dbReference type="GO" id="GO:0000455">
    <property type="term" value="P:enzyme-directed rRNA pseudouridine synthesis"/>
    <property type="evidence" value="ECO:0007669"/>
    <property type="project" value="TreeGrafter"/>
</dbReference>
<evidence type="ECO:0000256" key="3">
    <source>
        <dbReference type="ARBA" id="ARBA00023128"/>
    </source>
</evidence>
<dbReference type="InParanoid" id="A0A6I9SP88"/>
<evidence type="ECO:0000313" key="7">
    <source>
        <dbReference type="RefSeq" id="XP_010943215.1"/>
    </source>
</evidence>
<keyword evidence="6" id="KW-1185">Reference proteome</keyword>
<dbReference type="AlphaFoldDB" id="A0A6I9SP88"/>
<dbReference type="CDD" id="cd02869">
    <property type="entry name" value="PseudoU_synth_RluA_like"/>
    <property type="match status" value="1"/>
</dbReference>
<evidence type="ECO:0000256" key="1">
    <source>
        <dbReference type="ARBA" id="ARBA00004173"/>
    </source>
</evidence>
<dbReference type="Proteomes" id="UP000504607">
    <property type="component" value="Unplaced"/>
</dbReference>
<evidence type="ECO:0000313" key="6">
    <source>
        <dbReference type="Proteomes" id="UP000504607"/>
    </source>
</evidence>
<reference evidence="7" key="1">
    <citation type="submission" date="2025-08" db="UniProtKB">
        <authorList>
            <consortium name="RefSeq"/>
        </authorList>
    </citation>
    <scope>IDENTIFICATION</scope>
</reference>
<dbReference type="InterPro" id="IPR020103">
    <property type="entry name" value="PsdUridine_synth_cat_dom_sf"/>
</dbReference>
<keyword evidence="3" id="KW-0496">Mitochondrion</keyword>
<dbReference type="InterPro" id="IPR050188">
    <property type="entry name" value="RluA_PseudoU_synthase"/>
</dbReference>
<proteinExistence type="inferred from homology"/>
<dbReference type="GeneID" id="105061004"/>
<keyword evidence="4" id="KW-0413">Isomerase</keyword>
<evidence type="ECO:0000256" key="2">
    <source>
        <dbReference type="ARBA" id="ARBA00010876"/>
    </source>
</evidence>
<dbReference type="Gene3D" id="3.30.2350.10">
    <property type="entry name" value="Pseudouridine synthase"/>
    <property type="match status" value="1"/>
</dbReference>
<name>A0A6I9SP88_ELAGV</name>
<feature type="domain" description="Pseudouridine synthase RsuA/RluA-like" evidence="5">
    <location>
        <begin position="193"/>
        <end position="363"/>
    </location>
</feature>
<dbReference type="PANTHER" id="PTHR21600:SF81">
    <property type="entry name" value="21S RRNA PSEUDOURIDINE(2819) SYNTHASE"/>
    <property type="match status" value="1"/>
</dbReference>
<dbReference type="Pfam" id="PF00849">
    <property type="entry name" value="PseudoU_synth_2"/>
    <property type="match status" value="1"/>
</dbReference>
<comment type="similarity">
    <text evidence="2">Belongs to the pseudouridine synthase RluA family.</text>
</comment>
<dbReference type="InterPro" id="IPR006145">
    <property type="entry name" value="PsdUridine_synth_RsuA/RluA"/>
</dbReference>
<protein>
    <submittedName>
        <fullName evidence="7">RNA pseudouridine synthase 4, mitochondrial isoform X1</fullName>
    </submittedName>
</protein>
<dbReference type="GO" id="GO:0009982">
    <property type="term" value="F:pseudouridine synthase activity"/>
    <property type="evidence" value="ECO:0007669"/>
    <property type="project" value="InterPro"/>
</dbReference>
<evidence type="ECO:0000256" key="4">
    <source>
        <dbReference type="ARBA" id="ARBA00023235"/>
    </source>
</evidence>
<accession>A0A6I9SP88</accession>
<dbReference type="GO" id="GO:0003723">
    <property type="term" value="F:RNA binding"/>
    <property type="evidence" value="ECO:0007669"/>
    <property type="project" value="InterPro"/>
</dbReference>
<dbReference type="RefSeq" id="XP_010943215.1">
    <property type="nucleotide sequence ID" value="XM_010944913.2"/>
</dbReference>
<dbReference type="FunCoup" id="A0A6I9SP88">
    <property type="interactions" value="268"/>
</dbReference>
<dbReference type="OrthoDB" id="428658at2759"/>
<evidence type="ECO:0000259" key="5">
    <source>
        <dbReference type="Pfam" id="PF00849"/>
    </source>
</evidence>
<dbReference type="PANTHER" id="PTHR21600">
    <property type="entry name" value="MITOCHONDRIAL RNA PSEUDOURIDINE SYNTHASE"/>
    <property type="match status" value="1"/>
</dbReference>
<dbReference type="SUPFAM" id="SSF55120">
    <property type="entry name" value="Pseudouridine synthase"/>
    <property type="match status" value="1"/>
</dbReference>
<dbReference type="GO" id="GO:0005739">
    <property type="term" value="C:mitochondrion"/>
    <property type="evidence" value="ECO:0007669"/>
    <property type="project" value="UniProtKB-SubCell"/>
</dbReference>
<comment type="subcellular location">
    <subcellularLocation>
        <location evidence="1">Mitochondrion</location>
    </subcellularLocation>
</comment>
<organism evidence="6 7">
    <name type="scientific">Elaeis guineensis var. tenera</name>
    <name type="common">Oil palm</name>
    <dbReference type="NCBI Taxonomy" id="51953"/>
    <lineage>
        <taxon>Eukaryota</taxon>
        <taxon>Viridiplantae</taxon>
        <taxon>Streptophyta</taxon>
        <taxon>Embryophyta</taxon>
        <taxon>Tracheophyta</taxon>
        <taxon>Spermatophyta</taxon>
        <taxon>Magnoliopsida</taxon>
        <taxon>Liliopsida</taxon>
        <taxon>Arecaceae</taxon>
        <taxon>Arecoideae</taxon>
        <taxon>Cocoseae</taxon>
        <taxon>Elaeidinae</taxon>
        <taxon>Elaeis</taxon>
    </lineage>
</organism>
<dbReference type="KEGG" id="egu:105061004"/>
<sequence length="478" mass="53733">MAGLVGLGRRHLSSRTRVLATTLELIVAVFQRCSYTTTIAASSSYSSAREEEAGWRKEKGRWLTLPPFAPPVDASYVRKAIASGQRPAGEEEPTTALKWVRRCCPHLPMSLVQKLFRLRQVRRDLTKNGSHMDGYYGQQQLRRVSAKDVMMPGDVILLPVTVQNVATKKYDYSESEEEISFIRSLELYKDSAIIAVNKPPGMPVQGGVGIKYSMDALAAKSFKYDYPESPRLVHRLDRDSSGVLVLGRTQTSALVLHSIFREKTSGALSDDIKTTCRALQRKYLALVIGTPKRWKGLISAPLTKIVLEDGKSERITIVKDTKTASSHHALTEYQVIRSSAHGFTWLELCPLTGRKHQLRVHLAEALGTPIVGDYKYGWYAHRKWEPMPWPESMSEDEKLPKNKPPFGLELDGGSIAEKQPFLHLHCKQMILPNISAALWQLQSSSVDHDFLELEKLNLVAPLPLHMRVSWDILSCLPR</sequence>